<keyword evidence="1" id="KW-0479">Metal-binding</keyword>
<dbReference type="Proteomes" id="UP000005237">
    <property type="component" value="Unassembled WGS sequence"/>
</dbReference>
<feature type="domain" description="C2H2-type" evidence="7">
    <location>
        <begin position="130"/>
        <end position="159"/>
    </location>
</feature>
<dbReference type="PROSITE" id="PS00028">
    <property type="entry name" value="ZINC_FINGER_C2H2_1"/>
    <property type="match status" value="5"/>
</dbReference>
<protein>
    <recommendedName>
        <fullName evidence="7">C2H2-type domain-containing protein</fullName>
    </recommendedName>
</protein>
<evidence type="ECO:0000256" key="6">
    <source>
        <dbReference type="PROSITE-ProRule" id="PRU00042"/>
    </source>
</evidence>
<feature type="domain" description="C2H2-type" evidence="7">
    <location>
        <begin position="458"/>
        <end position="485"/>
    </location>
</feature>
<keyword evidence="5" id="KW-0539">Nucleus</keyword>
<dbReference type="GO" id="GO:0000981">
    <property type="term" value="F:DNA-binding transcription factor activity, RNA polymerase II-specific"/>
    <property type="evidence" value="ECO:0007669"/>
    <property type="project" value="TreeGrafter"/>
</dbReference>
<evidence type="ECO:0000256" key="2">
    <source>
        <dbReference type="ARBA" id="ARBA00022737"/>
    </source>
</evidence>
<evidence type="ECO:0000313" key="9">
    <source>
        <dbReference type="Proteomes" id="UP000005237"/>
    </source>
</evidence>
<dbReference type="InterPro" id="IPR050527">
    <property type="entry name" value="Snail/Krueppel_Znf"/>
</dbReference>
<dbReference type="AlphaFoldDB" id="A0A8R1DGD6"/>
<reference evidence="9" key="1">
    <citation type="submission" date="2010-08" db="EMBL/GenBank/DDBJ databases">
        <authorList>
            <consortium name="Caenorhabditis japonica Sequencing Consortium"/>
            <person name="Wilson R.K."/>
        </authorList>
    </citation>
    <scope>NUCLEOTIDE SEQUENCE [LARGE SCALE GENOMIC DNA]</scope>
    <source>
        <strain evidence="9">DF5081</strain>
    </source>
</reference>
<dbReference type="PANTHER" id="PTHR24388">
    <property type="entry name" value="ZINC FINGER PROTEIN"/>
    <property type="match status" value="1"/>
</dbReference>
<feature type="domain" description="C2H2-type" evidence="7">
    <location>
        <begin position="74"/>
        <end position="101"/>
    </location>
</feature>
<dbReference type="FunFam" id="3.30.160.60:FF:000624">
    <property type="entry name" value="zinc finger protein 697"/>
    <property type="match status" value="1"/>
</dbReference>
<reference evidence="8" key="2">
    <citation type="submission" date="2022-06" db="UniProtKB">
        <authorList>
            <consortium name="EnsemblMetazoa"/>
        </authorList>
    </citation>
    <scope>IDENTIFICATION</scope>
    <source>
        <strain evidence="8">DF5081</strain>
    </source>
</reference>
<feature type="domain" description="C2H2-type" evidence="7">
    <location>
        <begin position="486"/>
        <end position="513"/>
    </location>
</feature>
<dbReference type="FunFam" id="3.30.160.60:FF:002869">
    <property type="entry name" value="Comb gap splice variant cg14"/>
    <property type="match status" value="1"/>
</dbReference>
<dbReference type="PROSITE" id="PS50157">
    <property type="entry name" value="ZINC_FINGER_C2H2_2"/>
    <property type="match status" value="6"/>
</dbReference>
<dbReference type="Gene3D" id="3.30.160.60">
    <property type="entry name" value="Classic Zinc Finger"/>
    <property type="match status" value="5"/>
</dbReference>
<proteinExistence type="predicted"/>
<feature type="domain" description="C2H2-type" evidence="7">
    <location>
        <begin position="102"/>
        <end position="129"/>
    </location>
</feature>
<dbReference type="InterPro" id="IPR036236">
    <property type="entry name" value="Znf_C2H2_sf"/>
</dbReference>
<feature type="domain" description="C2H2-type" evidence="7">
    <location>
        <begin position="514"/>
        <end position="544"/>
    </location>
</feature>
<keyword evidence="9" id="KW-1185">Reference proteome</keyword>
<dbReference type="SMART" id="SM00355">
    <property type="entry name" value="ZnF_C2H2"/>
    <property type="match status" value="8"/>
</dbReference>
<keyword evidence="2" id="KW-0677">Repeat</keyword>
<dbReference type="GO" id="GO:0008270">
    <property type="term" value="F:zinc ion binding"/>
    <property type="evidence" value="ECO:0007669"/>
    <property type="project" value="UniProtKB-KW"/>
</dbReference>
<dbReference type="GO" id="GO:0000978">
    <property type="term" value="F:RNA polymerase II cis-regulatory region sequence-specific DNA binding"/>
    <property type="evidence" value="ECO:0007669"/>
    <property type="project" value="TreeGrafter"/>
</dbReference>
<sequence length="630" mass="72581">MDMEQSCSKTVIRIVRSPPPTDRPPNHHYPYSTFMPHVRTVQAAEQEAPPPTYRRNDPSNRNYRMRKRAPAQVYYCTQCNKHIKYPSKISEHIRKHTGEKPHMCPVCSLCFSQAHTLKTHMNVHVNEKPFKCSFCPASFKHLMEKNEHEEAHMHAGHAETMDESCLPLLQVASDGTPINEQVFSVYECPFQCGFQSLDESVVDEHILDHQRYDQVVWTDGGHTEQEEQGVVEEDGQQPVVDSDHIYQFFGEQFVPEVASEATIDHSEVVRRVKVEDVEPEKCSSPAGSLQFVNHFVSRKPVPVKLEEPYTTGEEELEKVGGPQQVDNVLDEKILIPEQDHHIFQNVILEEIREPEEGDVDELEDVQEQVRVIVNPNPPKRGFKSARDHEEASAALTEMVLDAATVEMVQPVHKPPYSGVGRRKTKRKAQNLDWIINAVAKGVDVNEASPHNRKKPVIHKCKYCGKLDKYPSKIAAHERTHTGEKPFKCDICGMAFSQRTPMRLHMRRHLDEKPYCCEVLECGEKFVSKSLLKMHFEKKHLGKRKYVCIRGCGRVFSSAFNQRHHEKKCEQNTYMTWIEEPEESEDEQHYAEEEEDDDEIYLEEMIDDPSTSEVVNGEAQYVEVEPVFLHQ</sequence>
<organism evidence="8 9">
    <name type="scientific">Caenorhabditis japonica</name>
    <dbReference type="NCBI Taxonomy" id="281687"/>
    <lineage>
        <taxon>Eukaryota</taxon>
        <taxon>Metazoa</taxon>
        <taxon>Ecdysozoa</taxon>
        <taxon>Nematoda</taxon>
        <taxon>Chromadorea</taxon>
        <taxon>Rhabditida</taxon>
        <taxon>Rhabditina</taxon>
        <taxon>Rhabditomorpha</taxon>
        <taxon>Rhabditoidea</taxon>
        <taxon>Rhabditidae</taxon>
        <taxon>Peloderinae</taxon>
        <taxon>Caenorhabditis</taxon>
    </lineage>
</organism>
<dbReference type="Pfam" id="PF00096">
    <property type="entry name" value="zf-C2H2"/>
    <property type="match status" value="2"/>
</dbReference>
<dbReference type="PANTHER" id="PTHR24388:SF104">
    <property type="entry name" value="AT-RICH BINDING PROTEIN-RELATED"/>
    <property type="match status" value="1"/>
</dbReference>
<evidence type="ECO:0000313" key="8">
    <source>
        <dbReference type="EnsemblMetazoa" id="CJA01989.1"/>
    </source>
</evidence>
<evidence type="ECO:0000256" key="1">
    <source>
        <dbReference type="ARBA" id="ARBA00022723"/>
    </source>
</evidence>
<evidence type="ECO:0000256" key="5">
    <source>
        <dbReference type="ARBA" id="ARBA00023242"/>
    </source>
</evidence>
<dbReference type="SUPFAM" id="SSF57667">
    <property type="entry name" value="beta-beta-alpha zinc fingers"/>
    <property type="match status" value="4"/>
</dbReference>
<evidence type="ECO:0000256" key="3">
    <source>
        <dbReference type="ARBA" id="ARBA00022771"/>
    </source>
</evidence>
<name>A0A8R1DGD6_CAEJA</name>
<dbReference type="InterPro" id="IPR013087">
    <property type="entry name" value="Znf_C2H2_type"/>
</dbReference>
<keyword evidence="3 6" id="KW-0863">Zinc-finger</keyword>
<evidence type="ECO:0000256" key="4">
    <source>
        <dbReference type="ARBA" id="ARBA00022833"/>
    </source>
</evidence>
<keyword evidence="4" id="KW-0862">Zinc</keyword>
<evidence type="ECO:0000259" key="7">
    <source>
        <dbReference type="PROSITE" id="PS50157"/>
    </source>
</evidence>
<accession>A0A8R1DGD6</accession>
<dbReference type="EnsemblMetazoa" id="CJA01989.1">
    <property type="protein sequence ID" value="CJA01989.1"/>
    <property type="gene ID" value="WBGene00121193"/>
</dbReference>